<evidence type="ECO:0000256" key="1">
    <source>
        <dbReference type="ARBA" id="ARBA00004651"/>
    </source>
</evidence>
<evidence type="ECO:0000256" key="6">
    <source>
        <dbReference type="SAM" id="Phobius"/>
    </source>
</evidence>
<evidence type="ECO:0000256" key="5">
    <source>
        <dbReference type="ARBA" id="ARBA00023136"/>
    </source>
</evidence>
<keyword evidence="2" id="KW-1003">Cell membrane</keyword>
<dbReference type="InterPro" id="IPR003841">
    <property type="entry name" value="Na/Pi_transpt"/>
</dbReference>
<reference evidence="7" key="1">
    <citation type="submission" date="2023-01" db="EMBL/GenBank/DDBJ databases">
        <title>Sulfurovum sp. XTW-4 genome assembly.</title>
        <authorList>
            <person name="Wang J."/>
        </authorList>
    </citation>
    <scope>NUCLEOTIDE SEQUENCE</scope>
    <source>
        <strain evidence="7">XTW-4</strain>
    </source>
</reference>
<sequence>MAGQLIQALSGLGMFLFGMLYMELALKEAAGRRFKTWVKNSTSSTLKSLMTGTIATAMLQSSSVVTLMTLSFVSASLITLYSGIAVIFGANVGTTVTSWIVATLGFKVKIEAFALPMIGAGGLLLIFASSNQKITSVAKVFVGFGLLFLGLEFMKNSIESLTSLINLEKFSHLPLIAFVGIGFFLTALIQSSSAATAIALSALYVHILNFEQAAAMVIGTNIGTTVTAMLGAMGGIPDKKRAALAHFIFNFITAVVAFLILTPLTQFLMDIPALKHDPITALALFHTIFNVLGVVLLLPFISLMAKYLKRLFVYREPEPTRYIHLVDPEFSETALVALRDEVNNLFVKTMKYALLVANIKPNDIFVKKLGLKEAVEANQEQIEFDHKIAYNTIKEIEIKIMEFVSVLNQQDLLEDERKSLQTLLASVRESVYAAKMLKDIKNDMNEFSESSSETIHTIYDAIRRNLLYAILIYINYMEEVWSMDKCTEKFSKAEEENHRIMNEASISISHKGINEKKVISLLNTNRSVFIATQALFEASRSVSLHFPLED</sequence>
<dbReference type="PANTHER" id="PTHR10010">
    <property type="entry name" value="SOLUTE CARRIER FAMILY 34 SODIUM PHOSPHATE , MEMBER 2-RELATED"/>
    <property type="match status" value="1"/>
</dbReference>
<feature type="transmembrane region" description="Helical" evidence="6">
    <location>
        <begin position="175"/>
        <end position="207"/>
    </location>
</feature>
<dbReference type="Pfam" id="PF02690">
    <property type="entry name" value="Na_Pi_cotrans"/>
    <property type="match status" value="2"/>
</dbReference>
<evidence type="ECO:0000256" key="2">
    <source>
        <dbReference type="ARBA" id="ARBA00022475"/>
    </source>
</evidence>
<feature type="transmembrane region" description="Helical" evidence="6">
    <location>
        <begin position="213"/>
        <end position="235"/>
    </location>
</feature>
<feature type="transmembrane region" description="Helical" evidence="6">
    <location>
        <begin position="113"/>
        <end position="130"/>
    </location>
</feature>
<dbReference type="EMBL" id="JAQIBC010000002">
    <property type="protein sequence ID" value="MDM5263375.1"/>
    <property type="molecule type" value="Genomic_DNA"/>
</dbReference>
<comment type="caution">
    <text evidence="7">The sequence shown here is derived from an EMBL/GenBank/DDBJ whole genome shotgun (WGS) entry which is preliminary data.</text>
</comment>
<feature type="transmembrane region" description="Helical" evidence="6">
    <location>
        <begin position="78"/>
        <end position="101"/>
    </location>
</feature>
<feature type="transmembrane region" description="Helical" evidence="6">
    <location>
        <begin position="136"/>
        <end position="154"/>
    </location>
</feature>
<evidence type="ECO:0000256" key="4">
    <source>
        <dbReference type="ARBA" id="ARBA00022989"/>
    </source>
</evidence>
<feature type="transmembrane region" description="Helical" evidence="6">
    <location>
        <begin position="46"/>
        <end position="72"/>
    </location>
</feature>
<name>A0ABT7QQU6_9BACT</name>
<evidence type="ECO:0000256" key="3">
    <source>
        <dbReference type="ARBA" id="ARBA00022692"/>
    </source>
</evidence>
<comment type="subcellular location">
    <subcellularLocation>
        <location evidence="1">Cell membrane</location>
        <topology evidence="1">Multi-pass membrane protein</topology>
    </subcellularLocation>
</comment>
<keyword evidence="4 6" id="KW-1133">Transmembrane helix</keyword>
<proteinExistence type="predicted"/>
<evidence type="ECO:0000313" key="8">
    <source>
        <dbReference type="Proteomes" id="UP001169066"/>
    </source>
</evidence>
<accession>A0ABT7QQU6</accession>
<feature type="transmembrane region" description="Helical" evidence="6">
    <location>
        <begin position="281"/>
        <end position="305"/>
    </location>
</feature>
<dbReference type="PANTHER" id="PTHR10010:SF46">
    <property type="entry name" value="SODIUM-DEPENDENT PHOSPHATE TRANSPORT PROTEIN 2B"/>
    <property type="match status" value="1"/>
</dbReference>
<feature type="transmembrane region" description="Helical" evidence="6">
    <location>
        <begin position="6"/>
        <end position="26"/>
    </location>
</feature>
<organism evidence="7 8">
    <name type="scientific">Sulfurovum xiamenensis</name>
    <dbReference type="NCBI Taxonomy" id="3019066"/>
    <lineage>
        <taxon>Bacteria</taxon>
        <taxon>Pseudomonadati</taxon>
        <taxon>Campylobacterota</taxon>
        <taxon>Epsilonproteobacteria</taxon>
        <taxon>Campylobacterales</taxon>
        <taxon>Sulfurovaceae</taxon>
        <taxon>Sulfurovum</taxon>
    </lineage>
</organism>
<feature type="transmembrane region" description="Helical" evidence="6">
    <location>
        <begin position="247"/>
        <end position="269"/>
    </location>
</feature>
<gene>
    <name evidence="7" type="ORF">PF327_04120</name>
</gene>
<keyword evidence="5 6" id="KW-0472">Membrane</keyword>
<protein>
    <submittedName>
        <fullName evidence="7">Na/Pi symporter</fullName>
    </submittedName>
</protein>
<dbReference type="RefSeq" id="WP_008242805.1">
    <property type="nucleotide sequence ID" value="NZ_JAQIBC010000002.1"/>
</dbReference>
<keyword evidence="3 6" id="KW-0812">Transmembrane</keyword>
<dbReference type="NCBIfam" id="NF037997">
    <property type="entry name" value="Na_Pi_symport"/>
    <property type="match status" value="1"/>
</dbReference>
<evidence type="ECO:0000313" key="7">
    <source>
        <dbReference type="EMBL" id="MDM5263375.1"/>
    </source>
</evidence>
<dbReference type="Proteomes" id="UP001169066">
    <property type="component" value="Unassembled WGS sequence"/>
</dbReference>
<keyword evidence="8" id="KW-1185">Reference proteome</keyword>